<feature type="transmembrane region" description="Helical" evidence="11">
    <location>
        <begin position="38"/>
        <end position="58"/>
    </location>
</feature>
<feature type="transmembrane region" description="Helical" evidence="11">
    <location>
        <begin position="225"/>
        <end position="248"/>
    </location>
</feature>
<keyword evidence="9 11" id="KW-0472">Membrane</keyword>
<evidence type="ECO:0000256" key="9">
    <source>
        <dbReference type="ARBA" id="ARBA00023136"/>
    </source>
</evidence>
<sequence>MFTASETPVIALIVLVALGILSWGFFRAKPFGKIGILAWLQSVVLMVPWLLFFGLFAAGIYINLAAILLMLVLSSGLYIYLGRQLRAAGQDAIVREKAANMMPANQDSQKPPEVAQSENGKGRSELLGIKETIPIPDEDLKVIQGIFGIDTFFVTETIPYQEGAIFKGNLRGEAEATHNRLSAALKERLGDRYRLFTIENPEGKPTIVVLPSTNDPKVSTTNQKILAVILLLATIATCLETAGFFLGFDFYNNLSRLNEVLPIAAGILAILVSHEIGHRVMAKRHNIRLSLPYFIPAWQLGSFGAITRFESLLPNRKVMFDMAIAGPAAGGIVSLLMLIIGLILSHEGSFFQVPAEFFQGSILVGTLAKVVLGSALQKPLVDVHPLTIIGWLGLVITALNTMPAGQLDGGRIVHAIYGRKIASRATLATFIFLAIAAFANPIALYWAIIILFLQRDLERPSLNEITEPDDARAALGLLALFLMITALIPLTPGIAGRLGIGGANNLF</sequence>
<dbReference type="EMBL" id="JBHFNR010000182">
    <property type="protein sequence ID" value="MFB2896150.1"/>
    <property type="molecule type" value="Genomic_DNA"/>
</dbReference>
<evidence type="ECO:0000256" key="3">
    <source>
        <dbReference type="ARBA" id="ARBA00007931"/>
    </source>
</evidence>
<evidence type="ECO:0000313" key="14">
    <source>
        <dbReference type="Proteomes" id="UP001576784"/>
    </source>
</evidence>
<feature type="transmembrane region" description="Helical" evidence="11">
    <location>
        <begin position="64"/>
        <end position="81"/>
    </location>
</feature>
<dbReference type="CDD" id="cd06160">
    <property type="entry name" value="S2P-M50_like_2"/>
    <property type="match status" value="1"/>
</dbReference>
<organism evidence="13 14">
    <name type="scientific">Floridaenema flaviceps BLCC-F50</name>
    <dbReference type="NCBI Taxonomy" id="3153642"/>
    <lineage>
        <taxon>Bacteria</taxon>
        <taxon>Bacillati</taxon>
        <taxon>Cyanobacteriota</taxon>
        <taxon>Cyanophyceae</taxon>
        <taxon>Oscillatoriophycideae</taxon>
        <taxon>Aerosakkonematales</taxon>
        <taxon>Aerosakkonemataceae</taxon>
        <taxon>Floridanema</taxon>
        <taxon>Floridanema flaviceps</taxon>
    </lineage>
</organism>
<keyword evidence="7" id="KW-0809">Transit peptide</keyword>
<gene>
    <name evidence="13" type="ORF">ACE1CI_24830</name>
</gene>
<dbReference type="RefSeq" id="WP_413265774.1">
    <property type="nucleotide sequence ID" value="NZ_JBHFNR010000182.1"/>
</dbReference>
<feature type="transmembrane region" description="Helical" evidence="11">
    <location>
        <begin position="260"/>
        <end position="277"/>
    </location>
</feature>
<dbReference type="PANTHER" id="PTHR31412">
    <property type="entry name" value="ZINC METALLOPROTEASE EGY1"/>
    <property type="match status" value="1"/>
</dbReference>
<dbReference type="GO" id="GO:0008233">
    <property type="term" value="F:peptidase activity"/>
    <property type="evidence" value="ECO:0007669"/>
    <property type="project" value="UniProtKB-KW"/>
</dbReference>
<feature type="transmembrane region" description="Helical" evidence="11">
    <location>
        <begin position="357"/>
        <end position="376"/>
    </location>
</feature>
<feature type="region of interest" description="Disordered" evidence="10">
    <location>
        <begin position="103"/>
        <end position="122"/>
    </location>
</feature>
<dbReference type="Pfam" id="PF02163">
    <property type="entry name" value="Peptidase_M50"/>
    <property type="match status" value="1"/>
</dbReference>
<keyword evidence="5 11" id="KW-0812">Transmembrane</keyword>
<dbReference type="InterPro" id="IPR044838">
    <property type="entry name" value="EGY1-like"/>
</dbReference>
<reference evidence="13 14" key="1">
    <citation type="submission" date="2024-09" db="EMBL/GenBank/DDBJ databases">
        <title>Floridaenema gen nov. (Aerosakkonemataceae, Aerosakkonematales ord. nov., Cyanobacteria) from benthic tropical and subtropical fresh waters, with the description of four new species.</title>
        <authorList>
            <person name="Moretto J.A."/>
            <person name="Berthold D.E."/>
            <person name="Lefler F.W."/>
            <person name="Huang I.-S."/>
            <person name="Laughinghouse H. IV."/>
        </authorList>
    </citation>
    <scope>NUCLEOTIDE SEQUENCE [LARGE SCALE GENOMIC DNA]</scope>
    <source>
        <strain evidence="13 14">BLCC-F50</strain>
    </source>
</reference>
<evidence type="ECO:0000256" key="4">
    <source>
        <dbReference type="ARBA" id="ARBA00022670"/>
    </source>
</evidence>
<feature type="transmembrane region" description="Helical" evidence="11">
    <location>
        <begin position="388"/>
        <end position="407"/>
    </location>
</feature>
<keyword evidence="4 13" id="KW-0645">Protease</keyword>
<proteinExistence type="inferred from homology"/>
<accession>A0ABV4XX97</accession>
<evidence type="ECO:0000256" key="1">
    <source>
        <dbReference type="ARBA" id="ARBA00001947"/>
    </source>
</evidence>
<dbReference type="GO" id="GO:0006508">
    <property type="term" value="P:proteolysis"/>
    <property type="evidence" value="ECO:0007669"/>
    <property type="project" value="UniProtKB-KW"/>
</dbReference>
<name>A0ABV4XX97_9CYAN</name>
<evidence type="ECO:0000256" key="7">
    <source>
        <dbReference type="ARBA" id="ARBA00022946"/>
    </source>
</evidence>
<comment type="similarity">
    <text evidence="3">Belongs to the peptidase M50B family.</text>
</comment>
<feature type="transmembrane region" description="Helical" evidence="11">
    <location>
        <begin position="473"/>
        <end position="490"/>
    </location>
</feature>
<comment type="caution">
    <text evidence="13">The sequence shown here is derived from an EMBL/GenBank/DDBJ whole genome shotgun (WGS) entry which is preliminary data.</text>
</comment>
<evidence type="ECO:0000256" key="2">
    <source>
        <dbReference type="ARBA" id="ARBA00004141"/>
    </source>
</evidence>
<comment type="subcellular location">
    <subcellularLocation>
        <location evidence="2">Membrane</location>
        <topology evidence="2">Multi-pass membrane protein</topology>
    </subcellularLocation>
</comment>
<keyword evidence="14" id="KW-1185">Reference proteome</keyword>
<dbReference type="Proteomes" id="UP001576784">
    <property type="component" value="Unassembled WGS sequence"/>
</dbReference>
<feature type="transmembrane region" description="Helical" evidence="11">
    <location>
        <begin position="324"/>
        <end position="345"/>
    </location>
</feature>
<keyword evidence="6" id="KW-0378">Hydrolase</keyword>
<dbReference type="PANTHER" id="PTHR31412:SF0">
    <property type="entry name" value="ZINC METALLOPROTEASE EGY1, CHLOROPLASTIC-RELATED"/>
    <property type="match status" value="1"/>
</dbReference>
<evidence type="ECO:0000256" key="8">
    <source>
        <dbReference type="ARBA" id="ARBA00022989"/>
    </source>
</evidence>
<evidence type="ECO:0000256" key="5">
    <source>
        <dbReference type="ARBA" id="ARBA00022692"/>
    </source>
</evidence>
<dbReference type="InterPro" id="IPR008915">
    <property type="entry name" value="Peptidase_M50"/>
</dbReference>
<evidence type="ECO:0000259" key="12">
    <source>
        <dbReference type="Pfam" id="PF02163"/>
    </source>
</evidence>
<feature type="transmembrane region" description="Helical" evidence="11">
    <location>
        <begin position="6"/>
        <end position="26"/>
    </location>
</feature>
<evidence type="ECO:0000256" key="10">
    <source>
        <dbReference type="SAM" id="MobiDB-lite"/>
    </source>
</evidence>
<keyword evidence="8 11" id="KW-1133">Transmembrane helix</keyword>
<feature type="transmembrane region" description="Helical" evidence="11">
    <location>
        <begin position="427"/>
        <end position="453"/>
    </location>
</feature>
<protein>
    <submittedName>
        <fullName evidence="13">Site-2 protease family protein</fullName>
    </submittedName>
</protein>
<evidence type="ECO:0000256" key="6">
    <source>
        <dbReference type="ARBA" id="ARBA00022801"/>
    </source>
</evidence>
<evidence type="ECO:0000256" key="11">
    <source>
        <dbReference type="SAM" id="Phobius"/>
    </source>
</evidence>
<comment type="cofactor">
    <cofactor evidence="1">
        <name>Zn(2+)</name>
        <dbReference type="ChEBI" id="CHEBI:29105"/>
    </cofactor>
</comment>
<feature type="domain" description="Peptidase M50" evidence="12">
    <location>
        <begin position="264"/>
        <end position="427"/>
    </location>
</feature>
<evidence type="ECO:0000313" key="13">
    <source>
        <dbReference type="EMBL" id="MFB2896150.1"/>
    </source>
</evidence>